<organism evidence="1 2">
    <name type="scientific">Sphingomonas phage Eidolon</name>
    <dbReference type="NCBI Taxonomy" id="2686311"/>
    <lineage>
        <taxon>Viruses</taxon>
        <taxon>Duplodnaviria</taxon>
        <taxon>Heunggongvirae</taxon>
        <taxon>Uroviricota</taxon>
        <taxon>Caudoviricetes</taxon>
        <taxon>Johnpaulvirinae</taxon>
        <taxon>Eidolonvirus</taxon>
        <taxon>Eidolonvirus eidolon</taxon>
    </lineage>
</organism>
<accession>A0A6M3T828</accession>
<sequence length="118" mass="12550">MSRIFVTDAAGHIFALPIGPEHNAVLASGGVPAGLELVMLAGQCHPDYRHLVASSLLLFQLVEQAKIMFELHSEQLQAVGNPALMNLGVQFETMAANLNLAQRQAIEGGATLYANVAK</sequence>
<reference evidence="1 2" key="1">
    <citation type="submission" date="2019-11" db="EMBL/GenBank/DDBJ databases">
        <authorList>
            <person name="Hylling O."/>
            <person name="Hansen L.H."/>
            <person name="Johansen A."/>
        </authorList>
    </citation>
    <scope>NUCLEOTIDE SEQUENCE [LARGE SCALE GENOMIC DNA]</scope>
</reference>
<keyword evidence="2" id="KW-1185">Reference proteome</keyword>
<dbReference type="RefSeq" id="YP_010738204.1">
    <property type="nucleotide sequence ID" value="NC_073023.1"/>
</dbReference>
<dbReference type="GeneID" id="79585569"/>
<protein>
    <submittedName>
        <fullName evidence="1">Uncharacterized protein</fullName>
    </submittedName>
</protein>
<dbReference type="KEGG" id="vg:79585569"/>
<evidence type="ECO:0000313" key="2">
    <source>
        <dbReference type="Proteomes" id="UP000502376"/>
    </source>
</evidence>
<name>A0A6M3T828_9CAUD</name>
<dbReference type="Proteomes" id="UP000502376">
    <property type="component" value="Segment"/>
</dbReference>
<proteinExistence type="predicted"/>
<dbReference type="EMBL" id="MN734437">
    <property type="protein sequence ID" value="QJD54438.1"/>
    <property type="molecule type" value="Genomic_DNA"/>
</dbReference>
<evidence type="ECO:0000313" key="1">
    <source>
        <dbReference type="EMBL" id="QJD54438.1"/>
    </source>
</evidence>